<gene>
    <name evidence="4" type="ORF">ACFFTR_47555</name>
</gene>
<dbReference type="RefSeq" id="WP_223100395.1">
    <property type="nucleotide sequence ID" value="NZ_CP061913.1"/>
</dbReference>
<feature type="transmembrane region" description="Helical" evidence="2">
    <location>
        <begin position="302"/>
        <end position="319"/>
    </location>
</feature>
<proteinExistence type="predicted"/>
<feature type="domain" description="DUF6311" evidence="3">
    <location>
        <begin position="64"/>
        <end position="360"/>
    </location>
</feature>
<accession>A0ABV5MPI7</accession>
<feature type="transmembrane region" description="Helical" evidence="2">
    <location>
        <begin position="96"/>
        <end position="119"/>
    </location>
</feature>
<keyword evidence="5" id="KW-1185">Reference proteome</keyword>
<organism evidence="4 5">
    <name type="scientific">Dactylosporangium vinaceum</name>
    <dbReference type="NCBI Taxonomy" id="53362"/>
    <lineage>
        <taxon>Bacteria</taxon>
        <taxon>Bacillati</taxon>
        <taxon>Actinomycetota</taxon>
        <taxon>Actinomycetes</taxon>
        <taxon>Micromonosporales</taxon>
        <taxon>Micromonosporaceae</taxon>
        <taxon>Dactylosporangium</taxon>
    </lineage>
</organism>
<feature type="transmembrane region" description="Helical" evidence="2">
    <location>
        <begin position="365"/>
        <end position="390"/>
    </location>
</feature>
<evidence type="ECO:0000313" key="4">
    <source>
        <dbReference type="EMBL" id="MFB9450779.1"/>
    </source>
</evidence>
<dbReference type="EMBL" id="JBHMCA010000084">
    <property type="protein sequence ID" value="MFB9450779.1"/>
    <property type="molecule type" value="Genomic_DNA"/>
</dbReference>
<evidence type="ECO:0000259" key="3">
    <source>
        <dbReference type="Pfam" id="PF19830"/>
    </source>
</evidence>
<sequence length="652" mass="70836">MRIRGRTVDALVYLSFVLGAVYILGRLWLDPNGRYLTLNYQDSFNFEWILTHATELFTKGESPFFSDDVNYPLGVNLMANTSILTLALPLTPVTLWLGPGVTFVIISTLALAGTASAWYYVLSRHFGRSKLAAFVGAAFLGFAPAMMSHIAGHPNIAGQYFIPLIIAVVFRMKEPGNTWRQGIWLAVLVVLQAGINEEMLFFTAMALAVFILSYVPWRDLPGYARVMLPKCGVTLLVAGVVLAYPLYFQFAGPQHYSGLDAGVRAINLDAKSYVTFGRYSIAGDVAEASLLNKGNASEENSFFGWPLVLVMLAGAIFLWRSRLSRALAITGVVFAICSLGDVIRFNGVDRTNFHGPWKWIAELPLFDSVVPTRLALITTVCIGVGLALMVDRLIVDRLRPSTVDAVKAEVPARTPEPALVGGSTDTATGLGSSGGSADAAATGSNDAPTRRAGDDARPPAGPPAPRRSPRTALIWGVALLVALVPLFPTPQPADGRPPIPALFTNGNWRTKLPANPVLAPLPGGWDDNIKMMRWSTETNFEVKLTGGYFLGPNDTVPEDKFAHFGPGYRDTVLFLNRVIQMRTSPNVTEADRAAIRADIRHWKATNLVMPVGYYNEKVLRETIDKLVAPDAAPAQVVDGVYLWDVRSISGNG</sequence>
<evidence type="ECO:0000256" key="1">
    <source>
        <dbReference type="SAM" id="MobiDB-lite"/>
    </source>
</evidence>
<feature type="compositionally biased region" description="Basic and acidic residues" evidence="1">
    <location>
        <begin position="448"/>
        <end position="457"/>
    </location>
</feature>
<feature type="transmembrane region" description="Helical" evidence="2">
    <location>
        <begin position="232"/>
        <end position="250"/>
    </location>
</feature>
<feature type="transmembrane region" description="Helical" evidence="2">
    <location>
        <begin position="12"/>
        <end position="29"/>
    </location>
</feature>
<feature type="transmembrane region" description="Helical" evidence="2">
    <location>
        <begin position="326"/>
        <end position="345"/>
    </location>
</feature>
<evidence type="ECO:0000256" key="2">
    <source>
        <dbReference type="SAM" id="Phobius"/>
    </source>
</evidence>
<evidence type="ECO:0000313" key="5">
    <source>
        <dbReference type="Proteomes" id="UP001589608"/>
    </source>
</evidence>
<name>A0ABV5MPI7_9ACTN</name>
<dbReference type="Proteomes" id="UP001589608">
    <property type="component" value="Unassembled WGS sequence"/>
</dbReference>
<comment type="caution">
    <text evidence="4">The sequence shown here is derived from an EMBL/GenBank/DDBJ whole genome shotgun (WGS) entry which is preliminary data.</text>
</comment>
<dbReference type="InterPro" id="IPR046278">
    <property type="entry name" value="DUF6311"/>
</dbReference>
<keyword evidence="2" id="KW-1133">Transmembrane helix</keyword>
<feature type="region of interest" description="Disordered" evidence="1">
    <location>
        <begin position="414"/>
        <end position="468"/>
    </location>
</feature>
<dbReference type="Pfam" id="PF19830">
    <property type="entry name" value="DUF6311"/>
    <property type="match status" value="1"/>
</dbReference>
<feature type="transmembrane region" description="Helical" evidence="2">
    <location>
        <begin position="131"/>
        <end position="150"/>
    </location>
</feature>
<feature type="transmembrane region" description="Helical" evidence="2">
    <location>
        <begin position="472"/>
        <end position="488"/>
    </location>
</feature>
<feature type="transmembrane region" description="Helical" evidence="2">
    <location>
        <begin position="201"/>
        <end position="220"/>
    </location>
</feature>
<reference evidence="4 5" key="1">
    <citation type="submission" date="2024-09" db="EMBL/GenBank/DDBJ databases">
        <authorList>
            <person name="Sun Q."/>
            <person name="Mori K."/>
        </authorList>
    </citation>
    <scope>NUCLEOTIDE SEQUENCE [LARGE SCALE GENOMIC DNA]</scope>
    <source>
        <strain evidence="4 5">JCM 3307</strain>
    </source>
</reference>
<keyword evidence="2" id="KW-0812">Transmembrane</keyword>
<feature type="compositionally biased region" description="Low complexity" evidence="1">
    <location>
        <begin position="421"/>
        <end position="444"/>
    </location>
</feature>
<keyword evidence="2" id="KW-0472">Membrane</keyword>
<protein>
    <submittedName>
        <fullName evidence="4">DUF6541 family protein</fullName>
    </submittedName>
</protein>